<reference evidence="1" key="2">
    <citation type="submission" date="2017-01" db="EMBL/GenBank/DDBJ databases">
        <authorList>
            <person name="Mah S.A."/>
            <person name="Swanson W.J."/>
            <person name="Moy G.W."/>
            <person name="Vacquier V.D."/>
        </authorList>
    </citation>
    <scope>NUCLEOTIDE SEQUENCE</scope>
    <source>
        <strain evidence="1">PAMC 26633</strain>
    </source>
</reference>
<dbReference type="EMBL" id="MTHB01000123">
    <property type="protein sequence ID" value="OXC76640.1"/>
    <property type="molecule type" value="Genomic_DNA"/>
</dbReference>
<comment type="caution">
    <text evidence="1">The sequence shown here is derived from an EMBL/GenBank/DDBJ whole genome shotgun (WGS) entry which is preliminary data.</text>
</comment>
<proteinExistence type="predicted"/>
<sequence length="38" mass="4394">MLRERDLERLAPRVLLSGGHWRISVHARHRISRASSSS</sequence>
<gene>
    <name evidence="2" type="ORF">BSU04_16965</name>
    <name evidence="1" type="ORF">BSU04_21725</name>
</gene>
<reference evidence="3" key="1">
    <citation type="submission" date="2017-01" db="EMBL/GenBank/DDBJ databases">
        <title>Genome Analysis of Deinococcus marmoris KOPRI26562.</title>
        <authorList>
            <person name="Kim J.H."/>
            <person name="Oh H.-M."/>
        </authorList>
    </citation>
    <scope>NUCLEOTIDE SEQUENCE [LARGE SCALE GENOMIC DNA]</scope>
    <source>
        <strain evidence="3">PAMC 26633</strain>
    </source>
</reference>
<dbReference type="Proteomes" id="UP000214720">
    <property type="component" value="Unassembled WGS sequence"/>
</dbReference>
<evidence type="ECO:0000313" key="3">
    <source>
        <dbReference type="Proteomes" id="UP000214720"/>
    </source>
</evidence>
<dbReference type="AlphaFoldDB" id="A0A226X0V9"/>
<organism evidence="1 3">
    <name type="scientific">Caballeronia sordidicola</name>
    <name type="common">Burkholderia sordidicola</name>
    <dbReference type="NCBI Taxonomy" id="196367"/>
    <lineage>
        <taxon>Bacteria</taxon>
        <taxon>Pseudomonadati</taxon>
        <taxon>Pseudomonadota</taxon>
        <taxon>Betaproteobacteria</taxon>
        <taxon>Burkholderiales</taxon>
        <taxon>Burkholderiaceae</taxon>
        <taxon>Caballeronia</taxon>
    </lineage>
</organism>
<name>A0A226X0V9_CABSO</name>
<dbReference type="EMBL" id="MTHB01000109">
    <property type="protein sequence ID" value="OXC77223.1"/>
    <property type="molecule type" value="Genomic_DNA"/>
</dbReference>
<evidence type="ECO:0000313" key="2">
    <source>
        <dbReference type="EMBL" id="OXC77223.1"/>
    </source>
</evidence>
<evidence type="ECO:0000313" key="1">
    <source>
        <dbReference type="EMBL" id="OXC76640.1"/>
    </source>
</evidence>
<protein>
    <submittedName>
        <fullName evidence="1">Uncharacterized protein</fullName>
    </submittedName>
</protein>
<accession>A0A226X0V9</accession>